<feature type="domain" description="PB1" evidence="6">
    <location>
        <begin position="707"/>
        <end position="789"/>
    </location>
</feature>
<dbReference type="Proteomes" id="UP001630127">
    <property type="component" value="Unassembled WGS sequence"/>
</dbReference>
<keyword evidence="8" id="KW-1185">Reference proteome</keyword>
<keyword evidence="1" id="KW-0805">Transcription regulation</keyword>
<gene>
    <name evidence="7" type="ORF">ACH5RR_038365</name>
</gene>
<dbReference type="InterPro" id="IPR045012">
    <property type="entry name" value="NLP"/>
</dbReference>
<evidence type="ECO:0000259" key="6">
    <source>
        <dbReference type="PROSITE" id="PS51745"/>
    </source>
</evidence>
<keyword evidence="3" id="KW-0804">Transcription</keyword>
<dbReference type="InterPro" id="IPR003035">
    <property type="entry name" value="RWP-RK_dom"/>
</dbReference>
<name>A0ABD2XV29_9GENT</name>
<dbReference type="PROSITE" id="PS51519">
    <property type="entry name" value="RWP_RK"/>
    <property type="match status" value="1"/>
</dbReference>
<dbReference type="Pfam" id="PF22922">
    <property type="entry name" value="GAF_NLP"/>
    <property type="match status" value="1"/>
</dbReference>
<keyword evidence="4" id="KW-0539">Nucleus</keyword>
<dbReference type="AlphaFoldDB" id="A0ABD2XV29"/>
<evidence type="ECO:0000256" key="1">
    <source>
        <dbReference type="ARBA" id="ARBA00023015"/>
    </source>
</evidence>
<dbReference type="InterPro" id="IPR053793">
    <property type="entry name" value="PB1-like"/>
</dbReference>
<dbReference type="SMART" id="SM00666">
    <property type="entry name" value="PB1"/>
    <property type="match status" value="1"/>
</dbReference>
<dbReference type="EMBL" id="JBJUIK010000016">
    <property type="protein sequence ID" value="KAL3499272.1"/>
    <property type="molecule type" value="Genomic_DNA"/>
</dbReference>
<feature type="domain" description="RWP-RK" evidence="5">
    <location>
        <begin position="568"/>
        <end position="653"/>
    </location>
</feature>
<dbReference type="PROSITE" id="PS51745">
    <property type="entry name" value="PB1"/>
    <property type="match status" value="1"/>
</dbReference>
<sequence length="794" mass="88969">MDHGGWPDPHLQIDEEIDRGHHNGTCSFDEFLNYYTTASNGEVFNGLSGDNGLTIFWQQTCPYDSLVLPNYTRRSQTHESKKEMLQDKIISVLRSVSIPECNKFLIQLWAPTKIRDRMVLTTSAQPFGISNINGQQGPPVQSQYLFGKGLCRYRKRCLGFQYDVDDHFVNTNNVGIDCSSSSSQQQQPLQLGPPGRVFKQGFLEHSSCIGYYTPEEFPLRDFAENDCGIWDYLALPLFESTGGHHCLGVLEIVTDNYLLLQYAATPCFFETLERAHLRFQPPHVHECNKIRKDVLSSGVDIKDVLKFVRELYQLRLVQAFARIPCTCDDHGSSCNFPDHAFKTTNLVCEMLDYDRNDEYLAINMDSIHKYGGFSIREGKGLAGKAYSFKKPCFCRDTSQFGISDYPIVHFTRAAELTACFAIPLHFLHPSLYAFVLEIFLPPDQLQNYSNDAVLVALLKLLLSTTINAFSRLNGSLGLQQGEEFSVDLVPSSDDDDDNFKFFDICRSGGNLNRHNEALENARAELQVQSPQPPPIIGGSNVTNNDKTKANNVRKKQHSSIAARSKRRDITGTSRPEDYASARARITLDVLKPYSEGTLEDAALSLRVGRSTLKRICRELGIEDWRQWRSLMRRTKVDHHIHSSDPRLPAAGAVESVEEDVIHESGEGNPGIINALVEKEAAAPMIPTSAINGKGIALGGEIGDKSAAMIVKATYKGKNVRFPLTRNSGIKHLRQKIAKRFELQVESFTIEYEDEEGDSIMIVCDEDLHDHIESLKSSGQNIIKFLVVSKIIGAG</sequence>
<evidence type="ECO:0000256" key="3">
    <source>
        <dbReference type="ARBA" id="ARBA00023163"/>
    </source>
</evidence>
<keyword evidence="2" id="KW-0238">DNA-binding</keyword>
<evidence type="ECO:0000256" key="4">
    <source>
        <dbReference type="ARBA" id="ARBA00023242"/>
    </source>
</evidence>
<dbReference type="SUPFAM" id="SSF54277">
    <property type="entry name" value="CAD &amp; PB1 domains"/>
    <property type="match status" value="1"/>
</dbReference>
<dbReference type="PANTHER" id="PTHR32002:SF62">
    <property type="entry name" value="PROTEIN NLP6-LIKE ISOFORM X1"/>
    <property type="match status" value="1"/>
</dbReference>
<organism evidence="7 8">
    <name type="scientific">Cinchona calisaya</name>
    <dbReference type="NCBI Taxonomy" id="153742"/>
    <lineage>
        <taxon>Eukaryota</taxon>
        <taxon>Viridiplantae</taxon>
        <taxon>Streptophyta</taxon>
        <taxon>Embryophyta</taxon>
        <taxon>Tracheophyta</taxon>
        <taxon>Spermatophyta</taxon>
        <taxon>Magnoliopsida</taxon>
        <taxon>eudicotyledons</taxon>
        <taxon>Gunneridae</taxon>
        <taxon>Pentapetalae</taxon>
        <taxon>asterids</taxon>
        <taxon>lamiids</taxon>
        <taxon>Gentianales</taxon>
        <taxon>Rubiaceae</taxon>
        <taxon>Cinchonoideae</taxon>
        <taxon>Cinchoneae</taxon>
        <taxon>Cinchona</taxon>
    </lineage>
</organism>
<comment type="caution">
    <text evidence="7">The sequence shown here is derived from an EMBL/GenBank/DDBJ whole genome shotgun (WGS) entry which is preliminary data.</text>
</comment>
<protein>
    <recommendedName>
        <fullName evidence="9">PB1 domain-containing protein</fullName>
    </recommendedName>
</protein>
<evidence type="ECO:0000256" key="2">
    <source>
        <dbReference type="ARBA" id="ARBA00023125"/>
    </source>
</evidence>
<dbReference type="GO" id="GO:0003677">
    <property type="term" value="F:DNA binding"/>
    <property type="evidence" value="ECO:0007669"/>
    <property type="project" value="UniProtKB-KW"/>
</dbReference>
<dbReference type="Pfam" id="PF00564">
    <property type="entry name" value="PB1"/>
    <property type="match status" value="1"/>
</dbReference>
<dbReference type="PANTHER" id="PTHR32002">
    <property type="entry name" value="PROTEIN NLP8"/>
    <property type="match status" value="1"/>
</dbReference>
<evidence type="ECO:0000313" key="7">
    <source>
        <dbReference type="EMBL" id="KAL3499272.1"/>
    </source>
</evidence>
<dbReference type="Gene3D" id="3.10.20.90">
    <property type="entry name" value="Phosphatidylinositol 3-kinase Catalytic Subunit, Chain A, domain 1"/>
    <property type="match status" value="1"/>
</dbReference>
<evidence type="ECO:0000259" key="5">
    <source>
        <dbReference type="PROSITE" id="PS51519"/>
    </source>
</evidence>
<proteinExistence type="predicted"/>
<dbReference type="InterPro" id="IPR055081">
    <property type="entry name" value="NLP1-9_GAF"/>
</dbReference>
<dbReference type="Pfam" id="PF02042">
    <property type="entry name" value="RWP-RK"/>
    <property type="match status" value="1"/>
</dbReference>
<evidence type="ECO:0000313" key="8">
    <source>
        <dbReference type="Proteomes" id="UP001630127"/>
    </source>
</evidence>
<evidence type="ECO:0008006" key="9">
    <source>
        <dbReference type="Google" id="ProtNLM"/>
    </source>
</evidence>
<reference evidence="7 8" key="1">
    <citation type="submission" date="2024-11" db="EMBL/GenBank/DDBJ databases">
        <title>A near-complete genome assembly of Cinchona calisaya.</title>
        <authorList>
            <person name="Lian D.C."/>
            <person name="Zhao X.W."/>
            <person name="Wei L."/>
        </authorList>
    </citation>
    <scope>NUCLEOTIDE SEQUENCE [LARGE SCALE GENOMIC DNA]</scope>
    <source>
        <tissue evidence="7">Nenye</tissue>
    </source>
</reference>
<dbReference type="InterPro" id="IPR000270">
    <property type="entry name" value="PB1_dom"/>
</dbReference>
<accession>A0ABD2XV29</accession>